<accession>A0ABM1T2G0</accession>
<dbReference type="Proteomes" id="UP000694941">
    <property type="component" value="Unplaced"/>
</dbReference>
<name>A0ABM1T2G0_LIMPO</name>
<evidence type="ECO:0000256" key="1">
    <source>
        <dbReference type="ARBA" id="ARBA00004477"/>
    </source>
</evidence>
<dbReference type="GeneID" id="106466365"/>
<keyword evidence="3 8" id="KW-0812">Transmembrane</keyword>
<feature type="domain" description="Peptidase S54 rhomboid" evidence="9">
    <location>
        <begin position="610"/>
        <end position="747"/>
    </location>
</feature>
<comment type="subcellular location">
    <subcellularLocation>
        <location evidence="1">Endoplasmic reticulum membrane</location>
        <topology evidence="1">Multi-pass membrane protein</topology>
    </subcellularLocation>
</comment>
<dbReference type="SUPFAM" id="SSF144091">
    <property type="entry name" value="Rhomboid-like"/>
    <property type="match status" value="1"/>
</dbReference>
<feature type="compositionally biased region" description="Basic and acidic residues" evidence="7">
    <location>
        <begin position="1"/>
        <end position="19"/>
    </location>
</feature>
<feature type="transmembrane region" description="Helical" evidence="8">
    <location>
        <begin position="351"/>
        <end position="374"/>
    </location>
</feature>
<reference evidence="11 12" key="1">
    <citation type="submission" date="2025-05" db="UniProtKB">
        <authorList>
            <consortium name="RefSeq"/>
        </authorList>
    </citation>
    <scope>IDENTIFICATION</scope>
    <source>
        <tissue evidence="11 12">Muscle</tissue>
    </source>
</reference>
<feature type="transmembrane region" description="Helical" evidence="8">
    <location>
        <begin position="615"/>
        <end position="639"/>
    </location>
</feature>
<evidence type="ECO:0000313" key="10">
    <source>
        <dbReference type="Proteomes" id="UP000694941"/>
    </source>
</evidence>
<comment type="similarity">
    <text evidence="2">Belongs to the peptidase S54 family.</text>
</comment>
<dbReference type="PANTHER" id="PTHR45965:SF3">
    <property type="entry name" value="INACTIVE RHOMBOID PROTEIN 1"/>
    <property type="match status" value="1"/>
</dbReference>
<dbReference type="RefSeq" id="XP_022250066.1">
    <property type="nucleotide sequence ID" value="XM_022394358.1"/>
</dbReference>
<sequence>MLSHKMEQTACEKDTDRIQHKQNVLKVTENPMDSGDNQSIVLQRPPAQHYSDEQRPVSGYQSMKQKALARSRSLRKYVQKETISFFGLNDHDDNEEKRWTNRRNRMLSRRCGGLKDYYETRREQLVSESVPTSSHLASQQGGDVVDHAENISTDLPHVEDEYTVRKDSVYKMTLNGLRYLSHNIRKKLSSSHSQNSRPVQRKVSYTTVGDDSVFFRDEPEISRSRIVSQSVGSVEENFFEKFVPTPEVITDLEPPSIRESVKPLETGEDQIDRPSDLSQGWYSSSVGTELFSPGPMQQLWKKIVSKSRDNSDRRQYGMGVVGKFFKRNFQMDHNISGGKGQGENIEDSRPYFTYWITTVQILISIISLAVYGFGPVGFHKTQRSSQVLVTRLSLEQVDYFEPDNFWIGPRAADLVHLGAKFTPCMRKDKNIFDAIKKDQDIERETACCVRNDQSGCVQTTRSKCSKIISSWKKWSKTNPGPPAHIQDPEQASSVGEWTFRRFSGSVCGQDPRYCEEPASAHPFEWPDDISKWPICKQPVHGKNQADDHMACEVIGRPCCVGIYGECRITTKEYCDFVRGFFHEEAALCSQVSCLDDVCGMIPFYNSEVPDQFYRLWTSLFLHAGIVHLFITIIIQFYFMRDLEKLTGPFRIGIVYIISGIAGNLASAIFVPYRAEVGPAGSQFGLLACIIAEVIHCWSELKQPGLALLRLLGVALVLFILGVLPWVDNYSHLFGFIFGFLLSYALLPFLSFGKYDRTRKIIIIVLCLLAVIILFLGLVVLFYFRPINECSFCKYFNCIPFTHDFCETQDISVLRKEEF</sequence>
<evidence type="ECO:0000313" key="13">
    <source>
        <dbReference type="RefSeq" id="XP_022250068.1"/>
    </source>
</evidence>
<evidence type="ECO:0000256" key="8">
    <source>
        <dbReference type="SAM" id="Phobius"/>
    </source>
</evidence>
<proteinExistence type="inferred from homology"/>
<evidence type="ECO:0000256" key="2">
    <source>
        <dbReference type="ARBA" id="ARBA00009045"/>
    </source>
</evidence>
<dbReference type="RefSeq" id="XP_022250068.1">
    <property type="nucleotide sequence ID" value="XM_022394360.1"/>
</dbReference>
<evidence type="ECO:0000313" key="11">
    <source>
        <dbReference type="RefSeq" id="XP_022250066.1"/>
    </source>
</evidence>
<dbReference type="InterPro" id="IPR035952">
    <property type="entry name" value="Rhomboid-like_sf"/>
</dbReference>
<dbReference type="PANTHER" id="PTHR45965">
    <property type="entry name" value="INACTIVE RHOMBOID PROTEIN"/>
    <property type="match status" value="1"/>
</dbReference>
<keyword evidence="6 8" id="KW-0472">Membrane</keyword>
<keyword evidence="4" id="KW-0256">Endoplasmic reticulum</keyword>
<evidence type="ECO:0000256" key="6">
    <source>
        <dbReference type="ARBA" id="ARBA00023136"/>
    </source>
</evidence>
<dbReference type="Gene3D" id="1.20.1540.10">
    <property type="entry name" value="Rhomboid-like"/>
    <property type="match status" value="1"/>
</dbReference>
<dbReference type="InterPro" id="IPR051512">
    <property type="entry name" value="Inactive_Rhomboid"/>
</dbReference>
<keyword evidence="5 8" id="KW-1133">Transmembrane helix</keyword>
<evidence type="ECO:0000313" key="12">
    <source>
        <dbReference type="RefSeq" id="XP_022250067.1"/>
    </source>
</evidence>
<keyword evidence="10" id="KW-1185">Reference proteome</keyword>
<gene>
    <name evidence="11 12 13" type="primary">LOC106466365</name>
</gene>
<dbReference type="InterPro" id="IPR022764">
    <property type="entry name" value="Peptidase_S54_rhomboid_dom"/>
</dbReference>
<evidence type="ECO:0000256" key="4">
    <source>
        <dbReference type="ARBA" id="ARBA00022824"/>
    </source>
</evidence>
<dbReference type="Pfam" id="PF01694">
    <property type="entry name" value="Rhomboid"/>
    <property type="match status" value="1"/>
</dbReference>
<feature type="transmembrane region" description="Helical" evidence="8">
    <location>
        <begin position="732"/>
        <end position="749"/>
    </location>
</feature>
<feature type="region of interest" description="Disordered" evidence="7">
    <location>
        <begin position="1"/>
        <end position="20"/>
    </location>
</feature>
<evidence type="ECO:0000256" key="5">
    <source>
        <dbReference type="ARBA" id="ARBA00022989"/>
    </source>
</evidence>
<evidence type="ECO:0000256" key="3">
    <source>
        <dbReference type="ARBA" id="ARBA00022692"/>
    </source>
</evidence>
<feature type="transmembrane region" description="Helical" evidence="8">
    <location>
        <begin position="706"/>
        <end position="726"/>
    </location>
</feature>
<protein>
    <submittedName>
        <fullName evidence="11 12">Inactive rhomboid protein 1-like</fullName>
    </submittedName>
</protein>
<organism evidence="10 11">
    <name type="scientific">Limulus polyphemus</name>
    <name type="common">Atlantic horseshoe crab</name>
    <dbReference type="NCBI Taxonomy" id="6850"/>
    <lineage>
        <taxon>Eukaryota</taxon>
        <taxon>Metazoa</taxon>
        <taxon>Ecdysozoa</taxon>
        <taxon>Arthropoda</taxon>
        <taxon>Chelicerata</taxon>
        <taxon>Merostomata</taxon>
        <taxon>Xiphosura</taxon>
        <taxon>Limulidae</taxon>
        <taxon>Limulus</taxon>
    </lineage>
</organism>
<feature type="transmembrane region" description="Helical" evidence="8">
    <location>
        <begin position="651"/>
        <end position="670"/>
    </location>
</feature>
<evidence type="ECO:0000259" key="9">
    <source>
        <dbReference type="Pfam" id="PF01694"/>
    </source>
</evidence>
<dbReference type="RefSeq" id="XP_022250067.1">
    <property type="nucleotide sequence ID" value="XM_022394359.1"/>
</dbReference>
<evidence type="ECO:0000256" key="7">
    <source>
        <dbReference type="SAM" id="MobiDB-lite"/>
    </source>
</evidence>
<feature type="transmembrane region" description="Helical" evidence="8">
    <location>
        <begin position="761"/>
        <end position="783"/>
    </location>
</feature>